<evidence type="ECO:0000256" key="2">
    <source>
        <dbReference type="ARBA" id="ARBA00022448"/>
    </source>
</evidence>
<dbReference type="AlphaFoldDB" id="W6MLV5"/>
<reference evidence="9" key="2">
    <citation type="submission" date="2014-02" db="EMBL/GenBank/DDBJ databases">
        <title>Complete DNA sequence of /Kuraishia capsulata/ illustrates novel genomic features among budding yeasts (/Saccharomycotina/).</title>
        <authorList>
            <person name="Morales L."/>
            <person name="Noel B."/>
            <person name="Porcel B."/>
            <person name="Marcet-Houben M."/>
            <person name="Hullo M-F."/>
            <person name="Sacerdot C."/>
            <person name="Tekaia F."/>
            <person name="Leh-Louis V."/>
            <person name="Despons L."/>
            <person name="Khanna V."/>
            <person name="Aury J-M."/>
            <person name="Barbe V."/>
            <person name="Couloux A."/>
            <person name="Labadie K."/>
            <person name="Pelletier E."/>
            <person name="Souciet J-L."/>
            <person name="Boekhout T."/>
            <person name="Gabaldon T."/>
            <person name="Wincker P."/>
            <person name="Dujon B."/>
        </authorList>
    </citation>
    <scope>NUCLEOTIDE SEQUENCE</scope>
    <source>
        <strain evidence="9">CBS 1993</strain>
    </source>
</reference>
<keyword evidence="2" id="KW-0813">Transport</keyword>
<feature type="transmembrane region" description="Helical" evidence="7">
    <location>
        <begin position="429"/>
        <end position="446"/>
    </location>
</feature>
<dbReference type="InterPro" id="IPR011701">
    <property type="entry name" value="MFS"/>
</dbReference>
<evidence type="ECO:0000259" key="8">
    <source>
        <dbReference type="PROSITE" id="PS50850"/>
    </source>
</evidence>
<feature type="transmembrane region" description="Helical" evidence="7">
    <location>
        <begin position="171"/>
        <end position="191"/>
    </location>
</feature>
<dbReference type="InterPro" id="IPR020846">
    <property type="entry name" value="MFS_dom"/>
</dbReference>
<feature type="transmembrane region" description="Helical" evidence="7">
    <location>
        <begin position="371"/>
        <end position="390"/>
    </location>
</feature>
<keyword evidence="4 7" id="KW-1133">Transmembrane helix</keyword>
<keyword evidence="3 7" id="KW-0812">Transmembrane</keyword>
<evidence type="ECO:0000313" key="10">
    <source>
        <dbReference type="Proteomes" id="UP000019384"/>
    </source>
</evidence>
<keyword evidence="10" id="KW-1185">Reference proteome</keyword>
<evidence type="ECO:0000256" key="1">
    <source>
        <dbReference type="ARBA" id="ARBA00004141"/>
    </source>
</evidence>
<proteinExistence type="inferred from homology"/>
<dbReference type="PANTHER" id="PTHR43791:SF1">
    <property type="entry name" value="ALLANTOATE PERMEASE"/>
    <property type="match status" value="1"/>
</dbReference>
<dbReference type="InterPro" id="IPR036259">
    <property type="entry name" value="MFS_trans_sf"/>
</dbReference>
<dbReference type="PROSITE" id="PS50850">
    <property type="entry name" value="MFS"/>
    <property type="match status" value="1"/>
</dbReference>
<dbReference type="GO" id="GO:0022857">
    <property type="term" value="F:transmembrane transporter activity"/>
    <property type="evidence" value="ECO:0007669"/>
    <property type="project" value="InterPro"/>
</dbReference>
<feature type="transmembrane region" description="Helical" evidence="7">
    <location>
        <begin position="466"/>
        <end position="483"/>
    </location>
</feature>
<evidence type="ECO:0000256" key="3">
    <source>
        <dbReference type="ARBA" id="ARBA00022692"/>
    </source>
</evidence>
<dbReference type="PANTHER" id="PTHR43791">
    <property type="entry name" value="PERMEASE-RELATED"/>
    <property type="match status" value="1"/>
</dbReference>
<evidence type="ECO:0000256" key="6">
    <source>
        <dbReference type="ARBA" id="ARBA00037968"/>
    </source>
</evidence>
<protein>
    <recommendedName>
        <fullName evidence="8">Major facilitator superfamily (MFS) profile domain-containing protein</fullName>
    </recommendedName>
</protein>
<feature type="transmembrane region" description="Helical" evidence="7">
    <location>
        <begin position="141"/>
        <end position="159"/>
    </location>
</feature>
<dbReference type="RefSeq" id="XP_022459129.1">
    <property type="nucleotide sequence ID" value="XM_022603422.1"/>
</dbReference>
<feature type="transmembrane region" description="Helical" evidence="7">
    <location>
        <begin position="402"/>
        <end position="422"/>
    </location>
</feature>
<dbReference type="GeneID" id="34520517"/>
<dbReference type="Gene3D" id="1.20.1250.20">
    <property type="entry name" value="MFS general substrate transporter like domains"/>
    <property type="match status" value="2"/>
</dbReference>
<evidence type="ECO:0000256" key="4">
    <source>
        <dbReference type="ARBA" id="ARBA00022989"/>
    </source>
</evidence>
<name>W6MLV5_9ASCO</name>
<evidence type="ECO:0000256" key="5">
    <source>
        <dbReference type="ARBA" id="ARBA00023136"/>
    </source>
</evidence>
<dbReference type="HOGENOM" id="CLU_001265_0_5_1"/>
<reference evidence="9" key="1">
    <citation type="submission" date="2013-12" db="EMBL/GenBank/DDBJ databases">
        <authorList>
            <person name="Genoscope - CEA"/>
        </authorList>
    </citation>
    <scope>NUCLEOTIDE SEQUENCE</scope>
    <source>
        <strain evidence="9">CBS 1993</strain>
    </source>
</reference>
<sequence length="524" mass="58368">MSSSIDSPSIIDKTPVAEVEVQPQLTTVLSVNGEVIDLKPSDYDDALQYAAESENLVIDPVYEKKLVRKIDWYIMPMIAILMSCQMMDKTTNSYAAIMGLRTDLHMSAEEYTWVGSSFYLGYLVFEYPAGVVLQKWPLSKVLTAAILIWGIVLMCHAACQGAATFLLCRTLLGIFEGFMNPAYILLTSQWYKKDEQFMRTCFWYGSQGLGTLLGAGIAHGLYTMRTGDHTLASWRLFYIITGVITLVMGVISLFHIPDVPVKAWFLNETDKKYCVERSRQNQQGFGNHRLKTPQLIEAFKDPITYLVFIYALTYAIPNGGLNNFGSILLNDDFNFSTGQSMLMNMPGGGIDVIIPPAVAILNHKVLRDKRLISMILVNLLCVVGSCLLTFTSPKGSRLTGYYLLYTSTTCMAGMASIVSSNVAGHTKKVAVGTFFLIGYCVGNMIGPQTFRESQAPGYAGAKTAMLVSYCVGAIAMAVMYMIYRSRNNFRDKRRIEMGEKYVVPDNIAFADLTDMQNPELRYDL</sequence>
<dbReference type="SUPFAM" id="SSF103473">
    <property type="entry name" value="MFS general substrate transporter"/>
    <property type="match status" value="1"/>
</dbReference>
<dbReference type="EMBL" id="HG793127">
    <property type="protein sequence ID" value="CDK27133.1"/>
    <property type="molecule type" value="Genomic_DNA"/>
</dbReference>
<feature type="domain" description="Major facilitator superfamily (MFS) profile" evidence="8">
    <location>
        <begin position="74"/>
        <end position="487"/>
    </location>
</feature>
<comment type="similarity">
    <text evidence="6">Belongs to the major facilitator superfamily. Allantoate permease family.</text>
</comment>
<keyword evidence="5 7" id="KW-0472">Membrane</keyword>
<comment type="subcellular location">
    <subcellularLocation>
        <location evidence="1">Membrane</location>
        <topology evidence="1">Multi-pass membrane protein</topology>
    </subcellularLocation>
</comment>
<organism evidence="9 10">
    <name type="scientific">Kuraishia capsulata CBS 1993</name>
    <dbReference type="NCBI Taxonomy" id="1382522"/>
    <lineage>
        <taxon>Eukaryota</taxon>
        <taxon>Fungi</taxon>
        <taxon>Dikarya</taxon>
        <taxon>Ascomycota</taxon>
        <taxon>Saccharomycotina</taxon>
        <taxon>Pichiomycetes</taxon>
        <taxon>Pichiales</taxon>
        <taxon>Pichiaceae</taxon>
        <taxon>Kuraishia</taxon>
    </lineage>
</organism>
<dbReference type="OrthoDB" id="6730379at2759"/>
<dbReference type="FunFam" id="1.20.1250.20:FF:000064">
    <property type="entry name" value="MFS allantoate transporter"/>
    <property type="match status" value="1"/>
</dbReference>
<feature type="transmembrane region" description="Helical" evidence="7">
    <location>
        <begin position="303"/>
        <end position="321"/>
    </location>
</feature>
<gene>
    <name evidence="9" type="ORF">KUCA_T00003110001</name>
</gene>
<dbReference type="Proteomes" id="UP000019384">
    <property type="component" value="Unassembled WGS sequence"/>
</dbReference>
<feature type="transmembrane region" description="Helical" evidence="7">
    <location>
        <begin position="203"/>
        <end position="224"/>
    </location>
</feature>
<feature type="transmembrane region" description="Helical" evidence="7">
    <location>
        <begin position="236"/>
        <end position="256"/>
    </location>
</feature>
<dbReference type="GO" id="GO:0016020">
    <property type="term" value="C:membrane"/>
    <property type="evidence" value="ECO:0007669"/>
    <property type="project" value="UniProtKB-SubCell"/>
</dbReference>
<evidence type="ECO:0000313" key="9">
    <source>
        <dbReference type="EMBL" id="CDK27133.1"/>
    </source>
</evidence>
<accession>W6MLV5</accession>
<dbReference type="STRING" id="1382522.W6MLV5"/>
<evidence type="ECO:0000256" key="7">
    <source>
        <dbReference type="SAM" id="Phobius"/>
    </source>
</evidence>
<dbReference type="Pfam" id="PF07690">
    <property type="entry name" value="MFS_1"/>
    <property type="match status" value="1"/>
</dbReference>
<dbReference type="CDD" id="cd17327">
    <property type="entry name" value="MFS_FEN2_like"/>
    <property type="match status" value="1"/>
</dbReference>